<evidence type="ECO:0000313" key="4">
    <source>
        <dbReference type="EMBL" id="JAS39791.1"/>
    </source>
</evidence>
<evidence type="ECO:0000256" key="2">
    <source>
        <dbReference type="ARBA" id="ARBA00017835"/>
    </source>
</evidence>
<evidence type="ECO:0000256" key="1">
    <source>
        <dbReference type="ARBA" id="ARBA00009224"/>
    </source>
</evidence>
<dbReference type="AlphaFoldDB" id="A0A1B6EPE1"/>
<sequence>MGGDFFRSPPGRYLGYCHVVGRALPDELVSSTTKRFLRTTTFTYMAFDTVYKTIDSRRFNPILKAADALIWQSLASILIPGFVVDLVAKGSSILVHNLQVSKPMNRYIPIGMVLMAMPIFGDSIDRTVNLVLDNTTRPLILR</sequence>
<dbReference type="PANTHER" id="PTHR11001:SF2">
    <property type="entry name" value="MITOCHONDRIAL FISSION PROCESS PROTEIN 1"/>
    <property type="match status" value="1"/>
</dbReference>
<dbReference type="PANTHER" id="PTHR11001">
    <property type="entry name" value="MITOCHONDRIAL FISSION PROCESS PROTEIN 1"/>
    <property type="match status" value="1"/>
</dbReference>
<gene>
    <name evidence="4" type="ORF">g.19534</name>
</gene>
<comment type="similarity">
    <text evidence="1">Belongs to the MTFP1 family.</text>
</comment>
<evidence type="ECO:0000256" key="3">
    <source>
        <dbReference type="ARBA" id="ARBA00029631"/>
    </source>
</evidence>
<accession>A0A1B6EPE1</accession>
<proteinExistence type="inferred from homology"/>
<dbReference type="GO" id="GO:0000266">
    <property type="term" value="P:mitochondrial fission"/>
    <property type="evidence" value="ECO:0007669"/>
    <property type="project" value="TreeGrafter"/>
</dbReference>
<dbReference type="Pfam" id="PF10558">
    <property type="entry name" value="MTP18"/>
    <property type="match status" value="1"/>
</dbReference>
<dbReference type="EMBL" id="GECZ01029978">
    <property type="protein sequence ID" value="JAS39791.1"/>
    <property type="molecule type" value="Transcribed_RNA"/>
</dbReference>
<dbReference type="GO" id="GO:0005739">
    <property type="term" value="C:mitochondrion"/>
    <property type="evidence" value="ECO:0007669"/>
    <property type="project" value="TreeGrafter"/>
</dbReference>
<dbReference type="InterPro" id="IPR019560">
    <property type="entry name" value="Mitochondrial_18_kDa_protein"/>
</dbReference>
<protein>
    <recommendedName>
        <fullName evidence="2">Mitochondrial fission process protein 1</fullName>
    </recommendedName>
    <alternativeName>
        <fullName evidence="3">Mitochondrial 18 kDa protein</fullName>
    </alternativeName>
</protein>
<reference evidence="4" key="1">
    <citation type="submission" date="2015-11" db="EMBL/GenBank/DDBJ databases">
        <title>De novo transcriptome assembly of four potential Pierce s Disease insect vectors from Arizona vineyards.</title>
        <authorList>
            <person name="Tassone E.E."/>
        </authorList>
    </citation>
    <scope>NUCLEOTIDE SEQUENCE</scope>
</reference>
<organism evidence="4">
    <name type="scientific">Cuerna arida</name>
    <dbReference type="NCBI Taxonomy" id="1464854"/>
    <lineage>
        <taxon>Eukaryota</taxon>
        <taxon>Metazoa</taxon>
        <taxon>Ecdysozoa</taxon>
        <taxon>Arthropoda</taxon>
        <taxon>Hexapoda</taxon>
        <taxon>Insecta</taxon>
        <taxon>Pterygota</taxon>
        <taxon>Neoptera</taxon>
        <taxon>Paraneoptera</taxon>
        <taxon>Hemiptera</taxon>
        <taxon>Auchenorrhyncha</taxon>
        <taxon>Membracoidea</taxon>
        <taxon>Cicadellidae</taxon>
        <taxon>Cicadellinae</taxon>
        <taxon>Proconiini</taxon>
        <taxon>Cuerna</taxon>
    </lineage>
</organism>
<name>A0A1B6EPE1_9HEMI</name>